<dbReference type="InterPro" id="IPR015424">
    <property type="entry name" value="PyrdxlP-dep_Trfase"/>
</dbReference>
<gene>
    <name evidence="4" type="ORF">F6X42_34940</name>
</gene>
<protein>
    <submittedName>
        <fullName evidence="4">Aminotransferase class III-fold pyridoxal phosphate-dependent enzyme</fullName>
    </submittedName>
</protein>
<dbReference type="RefSeq" id="WP_187638451.1">
    <property type="nucleotide sequence ID" value="NZ_VZQQ01000058.1"/>
</dbReference>
<dbReference type="GO" id="GO:0008483">
    <property type="term" value="F:transaminase activity"/>
    <property type="evidence" value="ECO:0007669"/>
    <property type="project" value="UniProtKB-KW"/>
</dbReference>
<evidence type="ECO:0000256" key="1">
    <source>
        <dbReference type="ARBA" id="ARBA00001933"/>
    </source>
</evidence>
<dbReference type="InterPro" id="IPR005814">
    <property type="entry name" value="Aminotrans_3"/>
</dbReference>
<dbReference type="Pfam" id="PF00202">
    <property type="entry name" value="Aminotran_3"/>
    <property type="match status" value="1"/>
</dbReference>
<dbReference type="EMBL" id="VZQQ01000058">
    <property type="protein sequence ID" value="MBC8751531.1"/>
    <property type="molecule type" value="Genomic_DNA"/>
</dbReference>
<accession>A0ABR7PZ16</accession>
<evidence type="ECO:0000313" key="4">
    <source>
        <dbReference type="EMBL" id="MBC8751531.1"/>
    </source>
</evidence>
<keyword evidence="2 3" id="KW-0663">Pyridoxal phosphate</keyword>
<evidence type="ECO:0000256" key="2">
    <source>
        <dbReference type="ARBA" id="ARBA00022898"/>
    </source>
</evidence>
<dbReference type="Proteomes" id="UP000736373">
    <property type="component" value="Unassembled WGS sequence"/>
</dbReference>
<evidence type="ECO:0000256" key="3">
    <source>
        <dbReference type="RuleBase" id="RU003560"/>
    </source>
</evidence>
<reference evidence="4 5" key="1">
    <citation type="submission" date="2019-09" db="EMBL/GenBank/DDBJ databases">
        <title>Paraburkholderia podalyriae sp. nov., A South African Podalyria-associated rhizobium.</title>
        <authorList>
            <person name="Mavima L."/>
            <person name="Beukes C.W."/>
            <person name="Palmer M."/>
            <person name="De Meyer S.E."/>
            <person name="James E.K."/>
            <person name="Maluk M."/>
            <person name="Avontuur J.R."/>
            <person name="Chan W.Y."/>
            <person name="Venter S.N."/>
            <person name="Steenkamp E.T."/>
        </authorList>
    </citation>
    <scope>NUCLEOTIDE SEQUENCE [LARGE SCALE GENOMIC DNA]</scope>
    <source>
        <strain evidence="4 5">WC7.3b</strain>
    </source>
</reference>
<dbReference type="PANTHER" id="PTHR43713:SF3">
    <property type="entry name" value="GLUTAMATE-1-SEMIALDEHYDE 2,1-AMINOMUTASE 1, CHLOROPLASTIC-RELATED"/>
    <property type="match status" value="1"/>
</dbReference>
<keyword evidence="5" id="KW-1185">Reference proteome</keyword>
<keyword evidence="4" id="KW-0032">Aminotransferase</keyword>
<evidence type="ECO:0000313" key="5">
    <source>
        <dbReference type="Proteomes" id="UP000736373"/>
    </source>
</evidence>
<comment type="caution">
    <text evidence="4">The sequence shown here is derived from an EMBL/GenBank/DDBJ whole genome shotgun (WGS) entry which is preliminary data.</text>
</comment>
<dbReference type="PANTHER" id="PTHR43713">
    <property type="entry name" value="GLUTAMATE-1-SEMIALDEHYDE 2,1-AMINOMUTASE"/>
    <property type="match status" value="1"/>
</dbReference>
<comment type="similarity">
    <text evidence="3">Belongs to the class-III pyridoxal-phosphate-dependent aminotransferase family.</text>
</comment>
<keyword evidence="4" id="KW-0808">Transferase</keyword>
<dbReference type="Gene3D" id="3.90.1150.10">
    <property type="entry name" value="Aspartate Aminotransferase, domain 1"/>
    <property type="match status" value="1"/>
</dbReference>
<dbReference type="SUPFAM" id="SSF53383">
    <property type="entry name" value="PLP-dependent transferases"/>
    <property type="match status" value="1"/>
</dbReference>
<proteinExistence type="inferred from homology"/>
<name>A0ABR7PZ16_9BURK</name>
<dbReference type="InterPro" id="IPR015421">
    <property type="entry name" value="PyrdxlP-dep_Trfase_major"/>
</dbReference>
<dbReference type="InterPro" id="IPR015422">
    <property type="entry name" value="PyrdxlP-dep_Trfase_small"/>
</dbReference>
<dbReference type="NCBIfam" id="NF005453">
    <property type="entry name" value="PRK07046.1"/>
    <property type="match status" value="1"/>
</dbReference>
<organism evidence="4 5">
    <name type="scientific">Paraburkholderia podalyriae</name>
    <dbReference type="NCBI Taxonomy" id="1938811"/>
    <lineage>
        <taxon>Bacteria</taxon>
        <taxon>Pseudomonadati</taxon>
        <taxon>Pseudomonadota</taxon>
        <taxon>Betaproteobacteria</taxon>
        <taxon>Burkholderiales</taxon>
        <taxon>Burkholderiaceae</taxon>
        <taxon>Paraburkholderia</taxon>
    </lineage>
</organism>
<sequence>MTIRLSSRRVREALEREQEEFARLHPLSRQLFEEGHRHYLYGAPSHWFRRWAGKFPVFAKEASGAELRCVDGMRYVDFCLGDTGAMCGHGPRAVAKAASEQLDRGATLMLPTEDASWVGEELTWRFGLPYWGFTTSASDANRAAIRMARMITGREKVLVFNGCYHGSVEEAHVALDAAGTMVMRNGIHPNAVDHERVSVVVEFNDIEALEEKLATKDVACVLTEPFMTNYGMVAPAPGFHQALREATRRHGTLLLIDETHTFSSGPGGYSQLHGLEPDMLVLGKAVGGGIPVGLYGVNAEVARRMWNAVPKVDPTKVRQSAHLGFGGTLAGSALQVAAVRAVLAEVLTPAAFAHMVGLAESLAARMRQVLGEFALPWYVEQLGARVETMFAPAPPMNAADVNAGRDGDLEALLHVYFLNRGVLITPFHCMLLMCPASATADADRYVEVLKEFCKFVVTECSESEVRA</sequence>
<comment type="cofactor">
    <cofactor evidence="1">
        <name>pyridoxal 5'-phosphate</name>
        <dbReference type="ChEBI" id="CHEBI:597326"/>
    </cofactor>
</comment>
<dbReference type="Gene3D" id="3.40.640.10">
    <property type="entry name" value="Type I PLP-dependent aspartate aminotransferase-like (Major domain)"/>
    <property type="match status" value="1"/>
</dbReference>